<evidence type="ECO:0000256" key="1">
    <source>
        <dbReference type="ARBA" id="ARBA00007613"/>
    </source>
</evidence>
<dbReference type="EMBL" id="JAVUPU010000004">
    <property type="protein sequence ID" value="MDT9599373.1"/>
    <property type="molecule type" value="Genomic_DNA"/>
</dbReference>
<feature type="signal peptide" evidence="2">
    <location>
        <begin position="1"/>
        <end position="16"/>
    </location>
</feature>
<evidence type="ECO:0000256" key="2">
    <source>
        <dbReference type="RuleBase" id="RU362097"/>
    </source>
</evidence>
<feature type="chain" id="PRO_5044981423" evidence="2">
    <location>
        <begin position="17"/>
        <end position="465"/>
    </location>
</feature>
<keyword evidence="2" id="KW-0564">Palmitate</keyword>
<dbReference type="Gene3D" id="1.20.1600.10">
    <property type="entry name" value="Outer membrane efflux proteins (OEP)"/>
    <property type="match status" value="1"/>
</dbReference>
<comment type="subcellular location">
    <subcellularLocation>
        <location evidence="2">Cell membrane</location>
        <topology evidence="2">Lipid-anchor</topology>
    </subcellularLocation>
</comment>
<protein>
    <submittedName>
        <fullName evidence="3">Efflux transporter outer membrane subunit</fullName>
    </submittedName>
</protein>
<dbReference type="Proteomes" id="UP001259572">
    <property type="component" value="Unassembled WGS sequence"/>
</dbReference>
<sequence>MKKWMLLLAMPLSACATVGPNYVAPAPAELEVPASYHGDSADPQAPEALVRWWERFGDPILDRLVARGISDNLDLAIATARLRQAREALVQARAGRTPSVVASGGAGQSLDTDGDRGTNLSLGVDAAWEADLFGGVTRSVEAARADEQSVAFDLASVQVAIVAEIATNYIDARLAQQRLQIARDTLAIADDNLEIAGWRVQAGLVSSLDAEQARAARAQTAASIPTLEAAFASATYRLSVLTGDAPGALTTALMQPQPIPTPPQDIAVGIPADTLRQRPDVRSAERRLAAATARIGVAQAALLPELRLSGNIGTSALGLGTLFDAVTGNIFAGLSQVLFDGGRLRSQVRSQQAATEAALATYRQAVLTSLEDVENGLVTLQAARERQGQFAIALDAANNSAILARSQYRAGLSDFQILLEAERTLLSAREGLMASMADQAFGTVQLYRALGGGWAPYDPSSGTAT</sequence>
<accession>A0ABU3Q7I9</accession>
<name>A0ABU3Q7I9_9SPHN</name>
<organism evidence="3 4">
    <name type="scientific">Sphingosinicella rhizophila</name>
    <dbReference type="NCBI Taxonomy" id="3050082"/>
    <lineage>
        <taxon>Bacteria</taxon>
        <taxon>Pseudomonadati</taxon>
        <taxon>Pseudomonadota</taxon>
        <taxon>Alphaproteobacteria</taxon>
        <taxon>Sphingomonadales</taxon>
        <taxon>Sphingosinicellaceae</taxon>
        <taxon>Sphingosinicella</taxon>
    </lineage>
</organism>
<gene>
    <name evidence="3" type="ORF">RQX22_10475</name>
</gene>
<reference evidence="3 4" key="1">
    <citation type="submission" date="2023-05" db="EMBL/GenBank/DDBJ databases">
        <authorList>
            <person name="Guo Y."/>
        </authorList>
    </citation>
    <scope>NUCLEOTIDE SEQUENCE [LARGE SCALE GENOMIC DNA]</scope>
    <source>
        <strain evidence="3 4">GR2756</strain>
    </source>
</reference>
<comment type="caution">
    <text evidence="3">The sequence shown here is derived from an EMBL/GenBank/DDBJ whole genome shotgun (WGS) entry which is preliminary data.</text>
</comment>
<dbReference type="NCBIfam" id="TIGR01845">
    <property type="entry name" value="outer_NodT"/>
    <property type="match status" value="1"/>
</dbReference>
<dbReference type="Pfam" id="PF02321">
    <property type="entry name" value="OEP"/>
    <property type="match status" value="2"/>
</dbReference>
<dbReference type="PANTHER" id="PTHR30203">
    <property type="entry name" value="OUTER MEMBRANE CATION EFFLUX PROTEIN"/>
    <property type="match status" value="1"/>
</dbReference>
<keyword evidence="2" id="KW-0449">Lipoprotein</keyword>
<dbReference type="PANTHER" id="PTHR30203:SF25">
    <property type="entry name" value="OUTER MEMBRANE PROTEIN-RELATED"/>
    <property type="match status" value="1"/>
</dbReference>
<dbReference type="RefSeq" id="WP_315726214.1">
    <property type="nucleotide sequence ID" value="NZ_JAVUPU010000004.1"/>
</dbReference>
<evidence type="ECO:0000313" key="3">
    <source>
        <dbReference type="EMBL" id="MDT9599373.1"/>
    </source>
</evidence>
<evidence type="ECO:0000313" key="4">
    <source>
        <dbReference type="Proteomes" id="UP001259572"/>
    </source>
</evidence>
<dbReference type="SUPFAM" id="SSF56954">
    <property type="entry name" value="Outer membrane efflux proteins (OEP)"/>
    <property type="match status" value="1"/>
</dbReference>
<dbReference type="InterPro" id="IPR010131">
    <property type="entry name" value="MdtP/NodT-like"/>
</dbReference>
<comment type="similarity">
    <text evidence="1 2">Belongs to the outer membrane factor (OMF) (TC 1.B.17) family.</text>
</comment>
<keyword evidence="2" id="KW-0472">Membrane</keyword>
<keyword evidence="2" id="KW-1134">Transmembrane beta strand</keyword>
<keyword evidence="4" id="KW-1185">Reference proteome</keyword>
<keyword evidence="2" id="KW-0812">Transmembrane</keyword>
<proteinExistence type="inferred from homology"/>
<dbReference type="Gene3D" id="2.20.200.10">
    <property type="entry name" value="Outer membrane efflux proteins (OEP)"/>
    <property type="match status" value="1"/>
</dbReference>
<dbReference type="InterPro" id="IPR003423">
    <property type="entry name" value="OMP_efflux"/>
</dbReference>
<keyword evidence="2" id="KW-0732">Signal</keyword>